<evidence type="ECO:0000313" key="2">
    <source>
        <dbReference type="Proteomes" id="UP001065047"/>
    </source>
</evidence>
<dbReference type="EMBL" id="BAPF01000054">
    <property type="protein sequence ID" value="GBQ85211.1"/>
    <property type="molecule type" value="Genomic_DNA"/>
</dbReference>
<gene>
    <name evidence="1" type="ORF">AA14337_3012</name>
</gene>
<dbReference type="Proteomes" id="UP001065047">
    <property type="component" value="Unassembled WGS sequence"/>
</dbReference>
<accession>A0ABQ0PZ49</accession>
<name>A0ABQ0PZ49_9PROT</name>
<proteinExistence type="predicted"/>
<sequence length="55" mass="6015">MLPFLLPPPQWKRHLAALMGIVAPPAFRSEEIGSLSFTTITITAAAIFPAWPQVL</sequence>
<protein>
    <submittedName>
        <fullName evidence="1">Uncharacterized protein</fullName>
    </submittedName>
</protein>
<evidence type="ECO:0000313" key="1">
    <source>
        <dbReference type="EMBL" id="GBQ85211.1"/>
    </source>
</evidence>
<organism evidence="1 2">
    <name type="scientific">Acetobacter malorum DSM 14337</name>
    <dbReference type="NCBI Taxonomy" id="1307910"/>
    <lineage>
        <taxon>Bacteria</taxon>
        <taxon>Pseudomonadati</taxon>
        <taxon>Pseudomonadota</taxon>
        <taxon>Alphaproteobacteria</taxon>
        <taxon>Acetobacterales</taxon>
        <taxon>Acetobacteraceae</taxon>
        <taxon>Acetobacter</taxon>
    </lineage>
</organism>
<keyword evidence="2" id="KW-1185">Reference proteome</keyword>
<reference evidence="1" key="1">
    <citation type="submission" date="2013-04" db="EMBL/GenBank/DDBJ databases">
        <title>The genome sequencing project of 58 acetic acid bacteria.</title>
        <authorList>
            <person name="Okamoto-Kainuma A."/>
            <person name="Ishikawa M."/>
            <person name="Umino S."/>
            <person name="Koizumi Y."/>
            <person name="Shiwa Y."/>
            <person name="Yoshikawa H."/>
            <person name="Matsutani M."/>
            <person name="Matsushita K."/>
        </authorList>
    </citation>
    <scope>NUCLEOTIDE SEQUENCE</scope>
    <source>
        <strain evidence="1">DSM 14337</strain>
    </source>
</reference>
<comment type="caution">
    <text evidence="1">The sequence shown here is derived from an EMBL/GenBank/DDBJ whole genome shotgun (WGS) entry which is preliminary data.</text>
</comment>